<dbReference type="InterPro" id="IPR011009">
    <property type="entry name" value="Kinase-like_dom_sf"/>
</dbReference>
<comment type="caution">
    <text evidence="1">The sequence shown here is derived from an EMBL/GenBank/DDBJ whole genome shotgun (WGS) entry which is preliminary data.</text>
</comment>
<name>A0A917W4A9_9ACTN</name>
<keyword evidence="1" id="KW-0418">Kinase</keyword>
<gene>
    <name evidence="1" type="ORF">GCM10011575_20650</name>
</gene>
<dbReference type="AlphaFoldDB" id="A0A917W4A9"/>
<keyword evidence="2" id="KW-1185">Reference proteome</keyword>
<keyword evidence="1" id="KW-0723">Serine/threonine-protein kinase</keyword>
<proteinExistence type="predicted"/>
<reference evidence="1" key="2">
    <citation type="submission" date="2020-09" db="EMBL/GenBank/DDBJ databases">
        <authorList>
            <person name="Sun Q."/>
            <person name="Zhou Y."/>
        </authorList>
    </citation>
    <scope>NUCLEOTIDE SEQUENCE</scope>
    <source>
        <strain evidence="1">CGMCC 4.7306</strain>
    </source>
</reference>
<dbReference type="EMBL" id="BMMZ01000004">
    <property type="protein sequence ID" value="GGL62003.1"/>
    <property type="molecule type" value="Genomic_DNA"/>
</dbReference>
<keyword evidence="1" id="KW-0808">Transferase</keyword>
<organism evidence="1 2">
    <name type="scientific">Microlunatus endophyticus</name>
    <dbReference type="NCBI Taxonomy" id="1716077"/>
    <lineage>
        <taxon>Bacteria</taxon>
        <taxon>Bacillati</taxon>
        <taxon>Actinomycetota</taxon>
        <taxon>Actinomycetes</taxon>
        <taxon>Propionibacteriales</taxon>
        <taxon>Propionibacteriaceae</taxon>
        <taxon>Microlunatus</taxon>
    </lineage>
</organism>
<dbReference type="GO" id="GO:0004674">
    <property type="term" value="F:protein serine/threonine kinase activity"/>
    <property type="evidence" value="ECO:0007669"/>
    <property type="project" value="UniProtKB-KW"/>
</dbReference>
<accession>A0A917W4A9</accession>
<evidence type="ECO:0000313" key="2">
    <source>
        <dbReference type="Proteomes" id="UP000613840"/>
    </source>
</evidence>
<dbReference type="RefSeq" id="WP_188895165.1">
    <property type="nucleotide sequence ID" value="NZ_BMMZ01000004.1"/>
</dbReference>
<evidence type="ECO:0000313" key="1">
    <source>
        <dbReference type="EMBL" id="GGL62003.1"/>
    </source>
</evidence>
<dbReference type="Proteomes" id="UP000613840">
    <property type="component" value="Unassembled WGS sequence"/>
</dbReference>
<dbReference type="Gene3D" id="1.10.510.10">
    <property type="entry name" value="Transferase(Phosphotransferase) domain 1"/>
    <property type="match status" value="1"/>
</dbReference>
<dbReference type="SUPFAM" id="SSF56112">
    <property type="entry name" value="Protein kinase-like (PK-like)"/>
    <property type="match status" value="1"/>
</dbReference>
<protein>
    <submittedName>
        <fullName evidence="1">Serine/threonine protein kinase</fullName>
    </submittedName>
</protein>
<sequence>MSVFLSTTVIDEAPADFVAQHGRIETEFSYLTQDSGNVSWIVDAPEGHLFVKTAGTDGPPRGATTPYFDRAGRVGLLRNAVELAKSCDHPALPTLLNVIESADGPMLVYEAVPGELIGIVTPGASAAERRADPASAYQRFAHLPAEDQLGVFDTLIDLHRALAAVGWVAGDLYDGCLIVDFATMRLRVVDLDSYRRGPSRNDMGRMFGSTRFMAPEEFERGAPLDERTTVFTLGRLVCHFGTRLTEDPGRFCGPTALWEVVDRAIRPEPQDRYPSVADFTAAWRSARSWSAPQRKTRPSPR</sequence>
<reference evidence="1" key="1">
    <citation type="journal article" date="2014" name="Int. J. Syst. Evol. Microbiol.">
        <title>Complete genome sequence of Corynebacterium casei LMG S-19264T (=DSM 44701T), isolated from a smear-ripened cheese.</title>
        <authorList>
            <consortium name="US DOE Joint Genome Institute (JGI-PGF)"/>
            <person name="Walter F."/>
            <person name="Albersmeier A."/>
            <person name="Kalinowski J."/>
            <person name="Ruckert C."/>
        </authorList>
    </citation>
    <scope>NUCLEOTIDE SEQUENCE</scope>
    <source>
        <strain evidence="1">CGMCC 4.7306</strain>
    </source>
</reference>